<dbReference type="InterPro" id="IPR011990">
    <property type="entry name" value="TPR-like_helical_dom_sf"/>
</dbReference>
<dbReference type="Proteomes" id="UP001599542">
    <property type="component" value="Unassembled WGS sequence"/>
</dbReference>
<dbReference type="Pfam" id="PF01476">
    <property type="entry name" value="LysM"/>
    <property type="match status" value="2"/>
</dbReference>
<gene>
    <name evidence="5" type="ORF">ACFW6T_32430</name>
</gene>
<dbReference type="RefSeq" id="WP_380330779.1">
    <property type="nucleotide sequence ID" value="NZ_JBHYPW010000072.1"/>
</dbReference>
<comment type="caution">
    <text evidence="5">The sequence shown here is derived from an EMBL/GenBank/DDBJ whole genome shotgun (WGS) entry which is preliminary data.</text>
</comment>
<feature type="compositionally biased region" description="Pro residues" evidence="2">
    <location>
        <begin position="1072"/>
        <end position="1086"/>
    </location>
</feature>
<dbReference type="SUPFAM" id="SSF48452">
    <property type="entry name" value="TPR-like"/>
    <property type="match status" value="1"/>
</dbReference>
<reference evidence="5 6" key="1">
    <citation type="submission" date="2024-09" db="EMBL/GenBank/DDBJ databases">
        <title>The Natural Products Discovery Center: Release of the First 8490 Sequenced Strains for Exploring Actinobacteria Biosynthetic Diversity.</title>
        <authorList>
            <person name="Kalkreuter E."/>
            <person name="Kautsar S.A."/>
            <person name="Yang D."/>
            <person name="Bader C.D."/>
            <person name="Teijaro C.N."/>
            <person name="Fluegel L."/>
            <person name="Davis C.M."/>
            <person name="Simpson J.R."/>
            <person name="Lauterbach L."/>
            <person name="Steele A.D."/>
            <person name="Gui C."/>
            <person name="Meng S."/>
            <person name="Li G."/>
            <person name="Viehrig K."/>
            <person name="Ye F."/>
            <person name="Su P."/>
            <person name="Kiefer A.F."/>
            <person name="Nichols A."/>
            <person name="Cepeda A.J."/>
            <person name="Yan W."/>
            <person name="Fan B."/>
            <person name="Jiang Y."/>
            <person name="Adhikari A."/>
            <person name="Zheng C.-J."/>
            <person name="Schuster L."/>
            <person name="Cowan T.M."/>
            <person name="Smanski M.J."/>
            <person name="Chevrette M.G."/>
            <person name="De Carvalho L.P.S."/>
            <person name="Shen B."/>
        </authorList>
    </citation>
    <scope>NUCLEOTIDE SEQUENCE [LARGE SCALE GENOMIC DNA]</scope>
    <source>
        <strain evidence="5 6">NPDC058753</strain>
    </source>
</reference>
<feature type="compositionally biased region" description="Basic and acidic residues" evidence="2">
    <location>
        <begin position="1"/>
        <end position="20"/>
    </location>
</feature>
<keyword evidence="1" id="KW-0902">Two-component regulatory system</keyword>
<proteinExistence type="predicted"/>
<protein>
    <submittedName>
        <fullName evidence="5">LysM peptidoglycan-binding domain-containing protein</fullName>
    </submittedName>
</protein>
<feature type="region of interest" description="Disordered" evidence="2">
    <location>
        <begin position="963"/>
        <end position="1044"/>
    </location>
</feature>
<feature type="region of interest" description="Disordered" evidence="2">
    <location>
        <begin position="1"/>
        <end position="41"/>
    </location>
</feature>
<feature type="compositionally biased region" description="Gly residues" evidence="2">
    <location>
        <begin position="872"/>
        <end position="889"/>
    </location>
</feature>
<dbReference type="Gene3D" id="3.10.350.10">
    <property type="entry name" value="LysM domain"/>
    <property type="match status" value="2"/>
</dbReference>
<organism evidence="5 6">
    <name type="scientific">Kitasatospora phosalacinea</name>
    <dbReference type="NCBI Taxonomy" id="2065"/>
    <lineage>
        <taxon>Bacteria</taxon>
        <taxon>Bacillati</taxon>
        <taxon>Actinomycetota</taxon>
        <taxon>Actinomycetes</taxon>
        <taxon>Kitasatosporales</taxon>
        <taxon>Streptomycetaceae</taxon>
        <taxon>Kitasatospora</taxon>
    </lineage>
</organism>
<keyword evidence="6" id="KW-1185">Reference proteome</keyword>
<feature type="transmembrane region" description="Helical" evidence="3">
    <location>
        <begin position="100"/>
        <end position="124"/>
    </location>
</feature>
<dbReference type="Gene3D" id="1.25.40.10">
    <property type="entry name" value="Tetratricopeptide repeat domain"/>
    <property type="match status" value="1"/>
</dbReference>
<dbReference type="InterPro" id="IPR018392">
    <property type="entry name" value="LysM"/>
</dbReference>
<feature type="compositionally biased region" description="Low complexity" evidence="2">
    <location>
        <begin position="1092"/>
        <end position="1113"/>
    </location>
</feature>
<feature type="compositionally biased region" description="Low complexity" evidence="2">
    <location>
        <begin position="890"/>
        <end position="900"/>
    </location>
</feature>
<feature type="compositionally biased region" description="Pro residues" evidence="2">
    <location>
        <begin position="1018"/>
        <end position="1035"/>
    </location>
</feature>
<dbReference type="InterPro" id="IPR005158">
    <property type="entry name" value="BTAD"/>
</dbReference>
<feature type="compositionally biased region" description="Pro residues" evidence="2">
    <location>
        <begin position="367"/>
        <end position="384"/>
    </location>
</feature>
<evidence type="ECO:0000259" key="4">
    <source>
        <dbReference type="PROSITE" id="PS51782"/>
    </source>
</evidence>
<dbReference type="SMART" id="SM01043">
    <property type="entry name" value="BTAD"/>
    <property type="match status" value="1"/>
</dbReference>
<evidence type="ECO:0000313" key="6">
    <source>
        <dbReference type="Proteomes" id="UP001599542"/>
    </source>
</evidence>
<feature type="domain" description="LysM" evidence="4">
    <location>
        <begin position="302"/>
        <end position="358"/>
    </location>
</feature>
<feature type="compositionally biased region" description="Pro residues" evidence="2">
    <location>
        <begin position="963"/>
        <end position="976"/>
    </location>
</feature>
<dbReference type="EMBL" id="JBHYPX010000099">
    <property type="protein sequence ID" value="MFE1356691.1"/>
    <property type="molecule type" value="Genomic_DNA"/>
</dbReference>
<keyword evidence="3" id="KW-0812">Transmembrane</keyword>
<feature type="region of interest" description="Disordered" evidence="2">
    <location>
        <begin position="360"/>
        <end position="423"/>
    </location>
</feature>
<feature type="compositionally biased region" description="Low complexity" evidence="2">
    <location>
        <begin position="385"/>
        <end position="423"/>
    </location>
</feature>
<dbReference type="PANTHER" id="PTHR34700:SF4">
    <property type="entry name" value="PHAGE-LIKE ELEMENT PBSX PROTEIN XKDP"/>
    <property type="match status" value="1"/>
</dbReference>
<evidence type="ECO:0000313" key="5">
    <source>
        <dbReference type="EMBL" id="MFE1356691.1"/>
    </source>
</evidence>
<evidence type="ECO:0000256" key="2">
    <source>
        <dbReference type="SAM" id="MobiDB-lite"/>
    </source>
</evidence>
<dbReference type="CDD" id="cd00118">
    <property type="entry name" value="LysM"/>
    <property type="match status" value="2"/>
</dbReference>
<feature type="compositionally biased region" description="Low complexity" evidence="2">
    <location>
        <begin position="271"/>
        <end position="300"/>
    </location>
</feature>
<evidence type="ECO:0000256" key="3">
    <source>
        <dbReference type="SAM" id="Phobius"/>
    </source>
</evidence>
<dbReference type="PANTHER" id="PTHR34700">
    <property type="entry name" value="POTASSIUM BINDING PROTEIN KBP"/>
    <property type="match status" value="1"/>
</dbReference>
<dbReference type="InterPro" id="IPR052196">
    <property type="entry name" value="Bact_Kbp"/>
</dbReference>
<feature type="transmembrane region" description="Helical" evidence="3">
    <location>
        <begin position="145"/>
        <end position="166"/>
    </location>
</feature>
<feature type="transmembrane region" description="Helical" evidence="3">
    <location>
        <begin position="447"/>
        <end position="469"/>
    </location>
</feature>
<name>A0ABW6GVK7_9ACTN</name>
<dbReference type="InterPro" id="IPR036779">
    <property type="entry name" value="LysM_dom_sf"/>
</dbReference>
<feature type="region of interest" description="Disordered" evidence="2">
    <location>
        <begin position="271"/>
        <end position="306"/>
    </location>
</feature>
<sequence length="1384" mass="141899">MAARGADDQHRKGRRERQPDRTATTGRGGPQPAPVAAGRRRRRGAGGSVLAALGSLLALVLLLAGVPALLGYGTLAVAAAGDPVHGDLLAALTSPDDGSLFLWLLVGVGWIGWLCFLLSVLVEVPAQLRGRVARRIPAFGWSQRIAAGLIGSVLALLPVAGSAFAATPELAQRPAAAAQLAAAPAYAALPAGAPAAAPAADPQQQPTYTVRDARPADSLWSIAERQLGSGERWTEIAKLNAGRPMDDSGTRFDADRPIQPGWRLLMPADAKPDTAAGTATGTTAGSSTAPALPAAPAAPAHGSVTVHSGDSLSAIAQRELGDGDRWPELFAANQGVTSPDGERLTDPDVLAPGMVLTVPGAATAPAPQAPAPEAQPPAPAPETPAPEAQSPAPEAQPSEAQPSAPQQQATPPAAEAQTPAPQDTAAAANLPAVRDQQNVAKSGGGDYTVALAASGLGVLMAAALVALVGRRRTDQQRARRPRHRIALPSAEAGRFEAELKARQDEHGLDLLNRALRTLGRNTVRGEKRLPALVAARVTVAGTVELHLAAPAVPIAPFRAAHAPNVWWCPVDSTELLSAGQAAKYAAPYPALVTLGATPDGSTVLADLETVRLVHLSGHPEDAEDVLRSLAVELAHSPLADRLHLHLVGIATDLPTAGPAADRVHHHPTLEAALAALGPRTAKARATLIGANVGSPREARSRGSADEAWLPEIVLSAQPPSGTVPAELGRLLDGRPRTCLAVLTRAPERGAGPVARWTLPATGHAALPGLHLSVELQRLNREQYAQLGELVRASGDFTQHPAPDWTFDGPHNGPEDEAELPLPVPALAAVGAAIGAVPAPFGTGYGEPEDEETEGGVRADGTLDARLIALLGGPTGPGGATGPGGPGGAAGAEASAADAPTRTSLEKPTGGAAEGDGAGAGPRLLARVVPTGSSPFAGLVPTAPTNPYAVVPVVPVQPAALPPAVPTAQPAPEPAQPAEPVRPAGPAEPRHAANGQARKVTTPPHGTPVDPRIAAALPPAVPAQPLPPQDELPPAAPGFAPEAVADGGTRSFELAAPAPLEPPVEQPLEAPAAPEPVPAPEPAPEPLPTHDQAAAPDPRSPARPSARPGSGPARTDSDDLLAILRSPEAHHLRSAPRIRVLGPVDVLGAAGSADPAGRPRLTELAAYLALRPGSEHTAIDRDIHPGAAHLDPKATAERLAEPLPVKLAALAGWLGTSPEGRDYLGGQPADTYTLAPTVTCDWDEFRSLYRRGMRSTSSTADAALAHALALVRGAPFAEAPAGTFAWAETERQDMLAAIVDTAHELAARRLQYGDHRTAEAAIFRALAVAPEVELLHRDLFYAYASAGARDQLVRSVNRLDALSRRTGRDLDPDTVALLRDLLTGS</sequence>
<feature type="region of interest" description="Disordered" evidence="2">
    <location>
        <begin position="871"/>
        <end position="920"/>
    </location>
</feature>
<keyword evidence="3" id="KW-1133">Transmembrane helix</keyword>
<dbReference type="Pfam" id="PF03704">
    <property type="entry name" value="BTAD"/>
    <property type="match status" value="1"/>
</dbReference>
<feature type="transmembrane region" description="Helical" evidence="3">
    <location>
        <begin position="49"/>
        <end position="80"/>
    </location>
</feature>
<feature type="region of interest" description="Disordered" evidence="2">
    <location>
        <begin position="1060"/>
        <end position="1116"/>
    </location>
</feature>
<dbReference type="PROSITE" id="PS51782">
    <property type="entry name" value="LYSM"/>
    <property type="match status" value="1"/>
</dbReference>
<accession>A0ABW6GVK7</accession>
<keyword evidence="3" id="KW-0472">Membrane</keyword>
<evidence type="ECO:0000256" key="1">
    <source>
        <dbReference type="ARBA" id="ARBA00023012"/>
    </source>
</evidence>